<keyword evidence="2" id="KW-1185">Reference proteome</keyword>
<reference evidence="1" key="1">
    <citation type="submission" date="2024-02" db="EMBL/GenBank/DDBJ databases">
        <title>Metagenome Assembled Genome of Zalaria obscura JY119.</title>
        <authorList>
            <person name="Vighnesh L."/>
            <person name="Jagadeeshwari U."/>
            <person name="Venkata Ramana C."/>
            <person name="Sasikala C."/>
        </authorList>
    </citation>
    <scope>NUCLEOTIDE SEQUENCE</scope>
    <source>
        <strain evidence="1">JY119</strain>
    </source>
</reference>
<proteinExistence type="predicted"/>
<gene>
    <name evidence="1" type="ORF">M8818_002782</name>
</gene>
<name>A0ACC3SGV7_9PEZI</name>
<comment type="caution">
    <text evidence="1">The sequence shown here is derived from an EMBL/GenBank/DDBJ whole genome shotgun (WGS) entry which is preliminary data.</text>
</comment>
<accession>A0ACC3SGV7</accession>
<sequence length="472" mass="53350">MRILPDRYADLHPAVTGRPAPWPSSYAVIAPVFGGFLGLLAAPIGFAFRNPGYGMRIAAFTTPTFALLGVGSEEWARHYRVKPYLESKGIKIPRRKLVERVTEIDADNWILLGMGLGTAAAGLMRRPWHIHGWNRFMGYASYGGLAGLAGALLSDPEGYTNALDKAERNRAISMAYQADMQQFWASRRTADDVQKNMPQPQVGMTPLEKLLQQAGSPRVEGQEFGKVEAVWEGDVGHDSILDREDPQPHYSFMRDGERIYLPSTNYEWQPGPEGVKQVEDHINVLKAQRAQLAREAELLWHQLAVKEAEYFDTPVSTESRKEQEDFVSMLSHIHFNIWNDVSALDWTIADSNKILLQMKAMEKRAHWTPPAPANEAKIAPRQTYRLLQGLEADLRASVPEIRRYKEEYMNALNDAGVRVINGQTGQQITLSRTDMEKTIEETSKLLSRVEAHIEELQKMTQEIEERIGNAER</sequence>
<dbReference type="EMBL" id="JAMKPW020000011">
    <property type="protein sequence ID" value="KAK8213480.1"/>
    <property type="molecule type" value="Genomic_DNA"/>
</dbReference>
<dbReference type="Proteomes" id="UP001320706">
    <property type="component" value="Unassembled WGS sequence"/>
</dbReference>
<evidence type="ECO:0000313" key="2">
    <source>
        <dbReference type="Proteomes" id="UP001320706"/>
    </source>
</evidence>
<protein>
    <submittedName>
        <fullName evidence="1">Uncharacterized protein</fullName>
    </submittedName>
</protein>
<evidence type="ECO:0000313" key="1">
    <source>
        <dbReference type="EMBL" id="KAK8213480.1"/>
    </source>
</evidence>
<organism evidence="1 2">
    <name type="scientific">Zalaria obscura</name>
    <dbReference type="NCBI Taxonomy" id="2024903"/>
    <lineage>
        <taxon>Eukaryota</taxon>
        <taxon>Fungi</taxon>
        <taxon>Dikarya</taxon>
        <taxon>Ascomycota</taxon>
        <taxon>Pezizomycotina</taxon>
        <taxon>Dothideomycetes</taxon>
        <taxon>Dothideomycetidae</taxon>
        <taxon>Dothideales</taxon>
        <taxon>Zalariaceae</taxon>
        <taxon>Zalaria</taxon>
    </lineage>
</organism>